<organism evidence="1 2">
    <name type="scientific">Larinioides sclopetarius</name>
    <dbReference type="NCBI Taxonomy" id="280406"/>
    <lineage>
        <taxon>Eukaryota</taxon>
        <taxon>Metazoa</taxon>
        <taxon>Ecdysozoa</taxon>
        <taxon>Arthropoda</taxon>
        <taxon>Chelicerata</taxon>
        <taxon>Arachnida</taxon>
        <taxon>Araneae</taxon>
        <taxon>Araneomorphae</taxon>
        <taxon>Entelegynae</taxon>
        <taxon>Araneoidea</taxon>
        <taxon>Araneidae</taxon>
        <taxon>Larinioides</taxon>
    </lineage>
</organism>
<sequence>MHAKEKIVQLYLKDSAFQASVETLLFHCMTISRNKTLERIWRKTQYLFSGINLRNVLAHAHPLLESLGELLNPSDLPSELVEKMLQLISDENVIYCMQQIVEKSGAKFKGFRDIMKEEKKEQFKDWRKQILECDRWESYAVLIPKLKKKGEKKRGGGQSCPPK</sequence>
<name>A0AAV2A7D6_9ARAC</name>
<dbReference type="EMBL" id="CAXIEN010000126">
    <property type="protein sequence ID" value="CAL1279913.1"/>
    <property type="molecule type" value="Genomic_DNA"/>
</dbReference>
<comment type="caution">
    <text evidence="1">The sequence shown here is derived from an EMBL/GenBank/DDBJ whole genome shotgun (WGS) entry which is preliminary data.</text>
</comment>
<gene>
    <name evidence="1" type="ORF">LARSCL_LOCUS10669</name>
</gene>
<keyword evidence="2" id="KW-1185">Reference proteome</keyword>
<proteinExistence type="predicted"/>
<evidence type="ECO:0000313" key="1">
    <source>
        <dbReference type="EMBL" id="CAL1279913.1"/>
    </source>
</evidence>
<evidence type="ECO:0000313" key="2">
    <source>
        <dbReference type="Proteomes" id="UP001497382"/>
    </source>
</evidence>
<dbReference type="Proteomes" id="UP001497382">
    <property type="component" value="Unassembled WGS sequence"/>
</dbReference>
<dbReference type="AlphaFoldDB" id="A0AAV2A7D6"/>
<reference evidence="1 2" key="1">
    <citation type="submission" date="2024-04" db="EMBL/GenBank/DDBJ databases">
        <authorList>
            <person name="Rising A."/>
            <person name="Reimegard J."/>
            <person name="Sonavane S."/>
            <person name="Akerstrom W."/>
            <person name="Nylinder S."/>
            <person name="Hedman E."/>
            <person name="Kallberg Y."/>
        </authorList>
    </citation>
    <scope>NUCLEOTIDE SEQUENCE [LARGE SCALE GENOMIC DNA]</scope>
</reference>
<protein>
    <submittedName>
        <fullName evidence="1">Uncharacterized protein</fullName>
    </submittedName>
</protein>
<accession>A0AAV2A7D6</accession>